<organism evidence="1 2">
    <name type="scientific">Arctium lappa</name>
    <name type="common">Greater burdock</name>
    <name type="synonym">Lappa major</name>
    <dbReference type="NCBI Taxonomy" id="4217"/>
    <lineage>
        <taxon>Eukaryota</taxon>
        <taxon>Viridiplantae</taxon>
        <taxon>Streptophyta</taxon>
        <taxon>Embryophyta</taxon>
        <taxon>Tracheophyta</taxon>
        <taxon>Spermatophyta</taxon>
        <taxon>Magnoliopsida</taxon>
        <taxon>eudicotyledons</taxon>
        <taxon>Gunneridae</taxon>
        <taxon>Pentapetalae</taxon>
        <taxon>asterids</taxon>
        <taxon>campanulids</taxon>
        <taxon>Asterales</taxon>
        <taxon>Asteraceae</taxon>
        <taxon>Carduoideae</taxon>
        <taxon>Cardueae</taxon>
        <taxon>Arctiinae</taxon>
        <taxon>Arctium</taxon>
    </lineage>
</organism>
<evidence type="ECO:0000313" key="2">
    <source>
        <dbReference type="Proteomes" id="UP001055879"/>
    </source>
</evidence>
<reference evidence="1 2" key="2">
    <citation type="journal article" date="2022" name="Mol. Ecol. Resour.">
        <title>The genomes of chicory, endive, great burdock and yacon provide insights into Asteraceae paleo-polyploidization history and plant inulin production.</title>
        <authorList>
            <person name="Fan W."/>
            <person name="Wang S."/>
            <person name="Wang H."/>
            <person name="Wang A."/>
            <person name="Jiang F."/>
            <person name="Liu H."/>
            <person name="Zhao H."/>
            <person name="Xu D."/>
            <person name="Zhang Y."/>
        </authorList>
    </citation>
    <scope>NUCLEOTIDE SEQUENCE [LARGE SCALE GENOMIC DNA]</scope>
    <source>
        <strain evidence="2">cv. Niubang</strain>
    </source>
</reference>
<reference evidence="2" key="1">
    <citation type="journal article" date="2022" name="Mol. Ecol. Resour.">
        <title>The genomes of chicory, endive, great burdock and yacon provide insights into Asteraceae palaeo-polyploidization history and plant inulin production.</title>
        <authorList>
            <person name="Fan W."/>
            <person name="Wang S."/>
            <person name="Wang H."/>
            <person name="Wang A."/>
            <person name="Jiang F."/>
            <person name="Liu H."/>
            <person name="Zhao H."/>
            <person name="Xu D."/>
            <person name="Zhang Y."/>
        </authorList>
    </citation>
    <scope>NUCLEOTIDE SEQUENCE [LARGE SCALE GENOMIC DNA]</scope>
    <source>
        <strain evidence="2">cv. Niubang</strain>
    </source>
</reference>
<keyword evidence="2" id="KW-1185">Reference proteome</keyword>
<protein>
    <submittedName>
        <fullName evidence="1">Uncharacterized protein</fullName>
    </submittedName>
</protein>
<dbReference type="EMBL" id="CM042053">
    <property type="protein sequence ID" value="KAI3715288.1"/>
    <property type="molecule type" value="Genomic_DNA"/>
</dbReference>
<sequence>MASEQLSSEPVITRVLASGQISPEPVSIEKNSDNASTSVSHLCDLDFLFELFYDEFLGSNLPKSAVTDRSEDTSCNHPVTSEVITEPVSPVQSKTHVPLNTPTVEDVQVNVDPEVTVSVGCDILSTQQPESVVATDASAPETSIATPPPIIQTEEPDSGFFDDDHDQTSSTPLPHEHR</sequence>
<name>A0ACB9AZP3_ARCLA</name>
<dbReference type="Proteomes" id="UP001055879">
    <property type="component" value="Linkage Group LG07"/>
</dbReference>
<comment type="caution">
    <text evidence="1">The sequence shown here is derived from an EMBL/GenBank/DDBJ whole genome shotgun (WGS) entry which is preliminary data.</text>
</comment>
<gene>
    <name evidence="1" type="ORF">L6452_22264</name>
</gene>
<accession>A0ACB9AZP3</accession>
<proteinExistence type="predicted"/>
<evidence type="ECO:0000313" key="1">
    <source>
        <dbReference type="EMBL" id="KAI3715288.1"/>
    </source>
</evidence>